<dbReference type="Proteomes" id="UP000285523">
    <property type="component" value="Unassembled WGS sequence"/>
</dbReference>
<protein>
    <submittedName>
        <fullName evidence="1">Uncharacterized protein</fullName>
    </submittedName>
</protein>
<evidence type="ECO:0000313" key="2">
    <source>
        <dbReference type="Proteomes" id="UP000285523"/>
    </source>
</evidence>
<reference evidence="1 2" key="1">
    <citation type="submission" date="2018-09" db="EMBL/GenBank/DDBJ databases">
        <title>Draft genome sequence of Rhodopseudomonas palustris 2.1.18.</title>
        <authorList>
            <person name="Robertson S.L."/>
            <person name="Meyer T.E."/>
            <person name="Kyndt J.A."/>
        </authorList>
    </citation>
    <scope>NUCLEOTIDE SEQUENCE [LARGE SCALE GENOMIC DNA]</scope>
    <source>
        <strain evidence="1 2">2.1.18</strain>
    </source>
</reference>
<dbReference type="AlphaFoldDB" id="A0A418V170"/>
<sequence length="69" mass="7725">MAMKTIRAPITLFYEGQYVPPGTPVTLSIEEANNLIDRYGDIGDAEVVLSMKDLANIDELNRQHARFNS</sequence>
<organism evidence="1 2">
    <name type="scientific">Rhodopseudomonas palustris</name>
    <dbReference type="NCBI Taxonomy" id="1076"/>
    <lineage>
        <taxon>Bacteria</taxon>
        <taxon>Pseudomonadati</taxon>
        <taxon>Pseudomonadota</taxon>
        <taxon>Alphaproteobacteria</taxon>
        <taxon>Hyphomicrobiales</taxon>
        <taxon>Nitrobacteraceae</taxon>
        <taxon>Rhodopseudomonas</taxon>
    </lineage>
</organism>
<gene>
    <name evidence="1" type="ORF">D4Q52_19765</name>
</gene>
<comment type="caution">
    <text evidence="1">The sequence shown here is derived from an EMBL/GenBank/DDBJ whole genome shotgun (WGS) entry which is preliminary data.</text>
</comment>
<dbReference type="EMBL" id="QYYD01000022">
    <property type="protein sequence ID" value="RJF69595.1"/>
    <property type="molecule type" value="Genomic_DNA"/>
</dbReference>
<accession>A0A418V170</accession>
<name>A0A418V170_RHOPL</name>
<dbReference type="OrthoDB" id="8232189at2"/>
<dbReference type="RefSeq" id="WP_119858286.1">
    <property type="nucleotide sequence ID" value="NZ_QYYD01000022.1"/>
</dbReference>
<evidence type="ECO:0000313" key="1">
    <source>
        <dbReference type="EMBL" id="RJF69595.1"/>
    </source>
</evidence>
<proteinExistence type="predicted"/>